<dbReference type="VEuPathDB" id="PlasmoDB:PfTG01_040031800"/>
<dbReference type="VEuPathDB" id="PlasmoDB:PfKH02_060039000"/>
<feature type="region of interest" description="Disordered" evidence="2">
    <location>
        <begin position="1084"/>
        <end position="1136"/>
    </location>
</feature>
<evidence type="ECO:0000256" key="1">
    <source>
        <dbReference type="SAM" id="Coils"/>
    </source>
</evidence>
<feature type="domain" description="Duffy-binding-like" evidence="3">
    <location>
        <begin position="365"/>
        <end position="511"/>
    </location>
</feature>
<gene>
    <name evidence="7" type="primary">var</name>
</gene>
<dbReference type="FunFam" id="1.20.1310.20:FF:000002">
    <property type="entry name" value="Erythrocyte membrane protein 1, PfEMP1"/>
    <property type="match status" value="1"/>
</dbReference>
<dbReference type="InterPro" id="IPR042202">
    <property type="entry name" value="Duffy-ag-bd_sf"/>
</dbReference>
<dbReference type="VEuPathDB" id="PlasmoDB:PfKH01_030030400"/>
<feature type="domain" description="Duffy-binding-like" evidence="6">
    <location>
        <begin position="110"/>
        <end position="255"/>
    </location>
</feature>
<feature type="domain" description="Duffy-antigen binding" evidence="4">
    <location>
        <begin position="1181"/>
        <end position="1346"/>
    </location>
</feature>
<dbReference type="InterPro" id="IPR041480">
    <property type="entry name" value="CIDR1_gamma"/>
</dbReference>
<dbReference type="PANTHER" id="PTHR45725">
    <property type="entry name" value="FORMIN HOMOLOGY 2 FAMILY MEMBER"/>
    <property type="match status" value="1"/>
</dbReference>
<evidence type="ECO:0000259" key="5">
    <source>
        <dbReference type="Pfam" id="PF18562"/>
    </source>
</evidence>
<feature type="non-terminal residue" evidence="7">
    <location>
        <position position="1"/>
    </location>
</feature>
<evidence type="ECO:0000259" key="6">
    <source>
        <dbReference type="Pfam" id="PF22672"/>
    </source>
</evidence>
<feature type="compositionally biased region" description="Acidic residues" evidence="2">
    <location>
        <begin position="2057"/>
        <end position="2067"/>
    </location>
</feature>
<reference evidence="7" key="1">
    <citation type="journal article" date="2016" name="EMBO Mol. Med.">
        <title>Plasmodium falciparum var genes expressed in children with severe malaria encode CIDRalpha1 domains.</title>
        <authorList>
            <person name="Jespersen J.S."/>
            <person name="Wang C.W."/>
            <person name="Mkumbaye S.I."/>
            <person name="Minja D.T."/>
            <person name="Petersen B."/>
            <person name="Turner L."/>
            <person name="Petersen J.E."/>
            <person name="Lusingu J.P."/>
            <person name="Theander T.G."/>
            <person name="Lavstsen T."/>
        </authorList>
    </citation>
    <scope>NUCLEOTIDE SEQUENCE</scope>
    <source>
        <strain evidence="7">2114-5</strain>
    </source>
</reference>
<proteinExistence type="predicted"/>
<dbReference type="Gene3D" id="1.20.58.1930">
    <property type="match status" value="1"/>
</dbReference>
<feature type="compositionally biased region" description="Low complexity" evidence="2">
    <location>
        <begin position="2068"/>
        <end position="2083"/>
    </location>
</feature>
<feature type="domain" description="Cysteine-rich interdomain region 1 gamma" evidence="5">
    <location>
        <begin position="299"/>
        <end position="349"/>
    </location>
</feature>
<sequence length="2116" mass="243340">DIVRGTDMFLGNNKEKEKIENNLKDIFKNIKKNNNTLEKLTDKHIREYWWALNRKDVWKALTCSAHNTEEYFIKSSASDQSFSNEYCGHRQGSVPTNFDYVPQFLRWFNEWAEEFCRIKNIKIGKVKNACRGEKDEKDCSREGYDCKRTDLKKNEIFMDLECPNCEKACTSYKEWIENKQKEFNKQKKKYEKEIENNQSNSHSTYDNELYNNLKRKYSSFEKFVETLKKGAYCTSSIVEGKIDFNKQYDTFSHSQYCKSCPILGAKCKNGQCNSFDDIICTPVKGISNRIRDKSNNPFAIDILLNDSNKRELSNDLKNDFKECDIFKKLGQQKWNCKYKCNLDVCELQNFYKGIDDEKHMLIDVLIKRWLKYFLNDYNQIKEKLKQCINNEKNKYLCIQNCYKNCDCVEKWIKEKEKEWTDIKARYIEQYESKDEVFSSKLKTFLKQDMFKNYIGNALNKNEMLDNMKESSGCNKPSISNRESCKNNDVITILLNRLQNKITTCKTQHDENNNKNSCDKTTKIINDEDEDEDDDDPTTQKNPCVNSRDQKVGNVKSVRDVAKEMQKEVKKGMLERSVKEGDKGKSGNSCLVGDITLAKFGKAAKSSGLNNGKFCQLDKNKHSNAERKNRAYTYQGPCTGKNQERFKIGTDWKDGNFVSTTHKEVYMPPRREHICTSNLENLDIKSEGLSNGSFSSHSLLGDVFLSAKYEAENIKKLYQQNNSKIKLTEEKDKESICRALRYSFADLGDIIRGKDLWDHKDFKKLEEHLVQIFNKIKDQIPDIKQKYANDKDDSKHTKFREDWWEANRAKVWEAMQCPTTSGNSPCKSDHTPLDDYIPQRLRWMTEWAEWFCKMQKKEYGELEKQCSTCKSGKCENGDENCTKCEEACKKYRDKIKPWREQWQKQEKKYGELYKIAKTYNDGGYKGSTVPKEDKHVVEFLHELQKANGVITSGATTRTKRESTSSKVAKSDVYGTAARYVHQELPNMGCKEQTKFCIGGNNYAFVETPPLYKYACNCKNNEPPPPPRLLRSPQWGQWGWKVGRVRGRCQSGRHQQVLKNGRHYQVVGCRVRGRFRSGRDIVEAASEEVKETTVDVEEEETPKDNQEETTKDTTVENPEGAVAPKEVEPPKVDGVKPPCDIVEEHFKDKHDKNGGIEKCNPKTYGTYPKWDCTMTNVKTEHNGACMPPRRQKLCVINLEHLNEKISPEELRKAFIQCAAVETCFLWHKYKKDKNGGTEAQQKLESGTIPEDFKRQMFYTFGDFRDLCLDTDISKNSGNIGKVNENINKVFNNKKGLEKENDKSKRVAWWETNGPEIWEGMLCALSYDTEKREFKKEIHTNLIDAKNNTYTTVRFSGDNTTSLEEFAKRPQFLRWFIEWSDEFCREREKKENAVQKDCTQDYQGCKEKKTNGGNACNTACEAYKNYIRDKEKEYTKQKGKFDSEKGKSPPGYEGYDDKKASQYLKEKCLDGSCSCMEKVKNNTEYWNTPNKTYTNSNLEKKCECKPQPPPPAPAPKKEEEDACKIVKEVLSKTPDRTTGGIEGCNPKDYGGTYPGWDCTMTNVKTEHNGACIPPRRIKLCVSGLTQEHKITKIKDIRTQFIKCAAIETHFAWHKYITGKKEAQEELKGGKIPDDFLRSMKYTFGDYRDIFFGTDISTHAHISEVSPKVITILEKENLTKSEGKQKSKNELLPEWWETNGPLIWHGMLCALTNGLTDAKEKKDKIKNTYSYNKLITNGTPFLEEFASRPQFLRWMTEWGEDFCKKQQKQYMDLVNRCTGCDFSNDGNCTQKSNCKDCSSQCTEYQKFITQWKGQWEKQSNKYKTLYTKTTNGTGSDTIETKLLEYLKKLNEPNGTTYSTAGKYINAKGYINDCAKSKQNNFDENKNGGSENKYAFKDYPNDHEKQCTCKPKALPSPHVLAQQPPQPPPSGPPPQPPRPPPERDSEHDHRGRSDRGGRGPARPPPPPPPPAGEGGVGRSATSHDVPPGRPQQPPKAQPTREGLGRSLPPLPAGTKVDDESGSEEDEEDEEEEDDLDDEDEDVDEVEEEEGEDVDDDHHEEDHVEEEEAEETVAEVTEAGPPAPAGTAPQPLPSDNTSDILKTTIPFGIALALTSIAFFFMK</sequence>
<dbReference type="VEuPathDB" id="PlasmoDB:PfIT_090005100"/>
<evidence type="ECO:0000256" key="2">
    <source>
        <dbReference type="SAM" id="MobiDB-lite"/>
    </source>
</evidence>
<feature type="compositionally biased region" description="Pro residues" evidence="2">
    <location>
        <begin position="1982"/>
        <end position="1991"/>
    </location>
</feature>
<feature type="compositionally biased region" description="Basic and acidic residues" evidence="2">
    <location>
        <begin position="1123"/>
        <end position="1132"/>
    </location>
</feature>
<dbReference type="VEuPathDB" id="PlasmoDB:PfTG01_000049200"/>
<accession>A0A191VZB8</accession>
<feature type="non-terminal residue" evidence="7">
    <location>
        <position position="2116"/>
    </location>
</feature>
<dbReference type="Pfam" id="PF22672">
    <property type="entry name" value="DBL_C"/>
    <property type="match status" value="2"/>
</dbReference>
<feature type="compositionally biased region" description="Basic and acidic residues" evidence="2">
    <location>
        <begin position="1935"/>
        <end position="1952"/>
    </location>
</feature>
<feature type="region of interest" description="Disordered" evidence="2">
    <location>
        <begin position="1901"/>
        <end position="2094"/>
    </location>
</feature>
<evidence type="ECO:0000259" key="3">
    <source>
        <dbReference type="Pfam" id="PF03011"/>
    </source>
</evidence>
<name>A0A191VZB8_PLAFA</name>
<dbReference type="VEuPathDB" id="PlasmoDB:PfDd2_070016400"/>
<feature type="region of interest" description="Disordered" evidence="2">
    <location>
        <begin position="1432"/>
        <end position="1454"/>
    </location>
</feature>
<dbReference type="EMBL" id="KX154931">
    <property type="protein sequence ID" value="ANJ21051.1"/>
    <property type="molecule type" value="Genomic_DNA"/>
</dbReference>
<dbReference type="VEuPathDB" id="PlasmoDB:PfGB4_040006200"/>
<feature type="compositionally biased region" description="Basic and acidic residues" evidence="2">
    <location>
        <begin position="507"/>
        <end position="525"/>
    </location>
</feature>
<feature type="coiled-coil region" evidence="1">
    <location>
        <begin position="173"/>
        <end position="200"/>
    </location>
</feature>
<dbReference type="Gene3D" id="1.20.1310.20">
    <property type="entry name" value="Duffy-antigen binding domain"/>
    <property type="match status" value="4"/>
</dbReference>
<dbReference type="GO" id="GO:0016020">
    <property type="term" value="C:membrane"/>
    <property type="evidence" value="ECO:0007669"/>
    <property type="project" value="InterPro"/>
</dbReference>
<feature type="compositionally biased region" description="Pro residues" evidence="2">
    <location>
        <begin position="1956"/>
        <end position="1966"/>
    </location>
</feature>
<dbReference type="Pfam" id="PF18562">
    <property type="entry name" value="CIDR1_gamma"/>
    <property type="match status" value="1"/>
</dbReference>
<feature type="compositionally biased region" description="Pro residues" evidence="2">
    <location>
        <begin position="1919"/>
        <end position="1934"/>
    </location>
</feature>
<dbReference type="GO" id="GO:0046789">
    <property type="term" value="F:host cell surface receptor binding"/>
    <property type="evidence" value="ECO:0007669"/>
    <property type="project" value="InterPro"/>
</dbReference>
<keyword evidence="1" id="KW-0175">Coiled coil</keyword>
<organism evidence="7">
    <name type="scientific">Plasmodium falciparum</name>
    <name type="common">malaria parasite P. falciparum</name>
    <dbReference type="NCBI Taxonomy" id="5833"/>
    <lineage>
        <taxon>Eukaryota</taxon>
        <taxon>Sar</taxon>
        <taxon>Alveolata</taxon>
        <taxon>Apicomplexa</taxon>
        <taxon>Aconoidasida</taxon>
        <taxon>Haemosporida</taxon>
        <taxon>Plasmodiidae</taxon>
        <taxon>Plasmodium</taxon>
        <taxon>Plasmodium (Laverania)</taxon>
    </lineage>
</organism>
<dbReference type="Pfam" id="PF05424">
    <property type="entry name" value="Duffy_binding"/>
    <property type="match status" value="4"/>
</dbReference>
<evidence type="ECO:0000313" key="7">
    <source>
        <dbReference type="EMBL" id="ANJ21051.1"/>
    </source>
</evidence>
<feature type="compositionally biased region" description="Acidic residues" evidence="2">
    <location>
        <begin position="526"/>
        <end position="536"/>
    </location>
</feature>
<feature type="compositionally biased region" description="Basic and acidic residues" evidence="2">
    <location>
        <begin position="1100"/>
        <end position="1112"/>
    </location>
</feature>
<dbReference type="SUPFAM" id="SSF140924">
    <property type="entry name" value="Duffy binding domain-like"/>
    <property type="match status" value="5"/>
</dbReference>
<feature type="coiled-coil region" evidence="1">
    <location>
        <begin position="16"/>
        <end position="43"/>
    </location>
</feature>
<dbReference type="InterPro" id="IPR008602">
    <property type="entry name" value="Duffy-antigen-binding"/>
</dbReference>
<dbReference type="VEuPathDB" id="PlasmoDB:PfCD01_080005400"/>
<feature type="domain" description="Duffy-antigen binding" evidence="4">
    <location>
        <begin position="664"/>
        <end position="841"/>
    </location>
</feature>
<feature type="compositionally biased region" description="Basic and acidic residues" evidence="2">
    <location>
        <begin position="1432"/>
        <end position="1444"/>
    </location>
</feature>
<dbReference type="Gene3D" id="1.20.58.830">
    <property type="match status" value="4"/>
</dbReference>
<dbReference type="Pfam" id="PF03011">
    <property type="entry name" value="PFEMP"/>
    <property type="match status" value="1"/>
</dbReference>
<feature type="domain" description="Duffy-antigen binding" evidence="4">
    <location>
        <begin position="1566"/>
        <end position="1726"/>
    </location>
</feature>
<dbReference type="InterPro" id="IPR054595">
    <property type="entry name" value="DBL_C"/>
</dbReference>
<evidence type="ECO:0000259" key="4">
    <source>
        <dbReference type="Pfam" id="PF05424"/>
    </source>
</evidence>
<dbReference type="InterPro" id="IPR051425">
    <property type="entry name" value="Formin_Homology"/>
</dbReference>
<feature type="domain" description="Duffy-antigen binding" evidence="4">
    <location>
        <begin position="1"/>
        <end position="106"/>
    </location>
</feature>
<protein>
    <submittedName>
        <fullName evidence="7">Erythrocyte membrane protein 1</fullName>
    </submittedName>
</protein>
<dbReference type="VEuPathDB" id="PlasmoDB:PfGB4_070018100"/>
<feature type="compositionally biased region" description="Acidic residues" evidence="2">
    <location>
        <begin position="2014"/>
        <end position="2049"/>
    </location>
</feature>
<feature type="domain" description="Duffy-binding-like" evidence="6">
    <location>
        <begin position="1753"/>
        <end position="1881"/>
    </location>
</feature>
<feature type="region of interest" description="Disordered" evidence="2">
    <location>
        <begin position="507"/>
        <end position="554"/>
    </location>
</feature>
<dbReference type="InterPro" id="IPR004258">
    <property type="entry name" value="DBL"/>
</dbReference>